<organism evidence="2 3">
    <name type="scientific">Cynoglossus semilaevis</name>
    <name type="common">Tongue sole</name>
    <dbReference type="NCBI Taxonomy" id="244447"/>
    <lineage>
        <taxon>Eukaryota</taxon>
        <taxon>Metazoa</taxon>
        <taxon>Chordata</taxon>
        <taxon>Craniata</taxon>
        <taxon>Vertebrata</taxon>
        <taxon>Euteleostomi</taxon>
        <taxon>Actinopterygii</taxon>
        <taxon>Neopterygii</taxon>
        <taxon>Teleostei</taxon>
        <taxon>Neoteleostei</taxon>
        <taxon>Acanthomorphata</taxon>
        <taxon>Carangaria</taxon>
        <taxon>Pleuronectiformes</taxon>
        <taxon>Pleuronectoidei</taxon>
        <taxon>Cynoglossidae</taxon>
        <taxon>Cynoglossinae</taxon>
        <taxon>Cynoglossus</taxon>
    </lineage>
</organism>
<dbReference type="PANTHER" id="PTHR47633">
    <property type="entry name" value="IMMUNOGLOBULIN"/>
    <property type="match status" value="1"/>
</dbReference>
<keyword evidence="3" id="KW-1185">Reference proteome</keyword>
<protein>
    <recommendedName>
        <fullName evidence="1">Ig-like domain-containing protein</fullName>
    </recommendedName>
</protein>
<reference evidence="2" key="2">
    <citation type="submission" date="2025-08" db="UniProtKB">
        <authorList>
            <consortium name="Ensembl"/>
        </authorList>
    </citation>
    <scope>IDENTIFICATION</scope>
</reference>
<dbReference type="Gene3D" id="2.60.40.10">
    <property type="entry name" value="Immunoglobulins"/>
    <property type="match status" value="1"/>
</dbReference>
<reference evidence="2 3" key="1">
    <citation type="journal article" date="2014" name="Nat. Genet.">
        <title>Whole-genome sequence of a flatfish provides insights into ZW sex chromosome evolution and adaptation to a benthic lifestyle.</title>
        <authorList>
            <person name="Chen S."/>
            <person name="Zhang G."/>
            <person name="Shao C."/>
            <person name="Huang Q."/>
            <person name="Liu G."/>
            <person name="Zhang P."/>
            <person name="Song W."/>
            <person name="An N."/>
            <person name="Chalopin D."/>
            <person name="Volff J.N."/>
            <person name="Hong Y."/>
            <person name="Li Q."/>
            <person name="Sha Z."/>
            <person name="Zhou H."/>
            <person name="Xie M."/>
            <person name="Yu Q."/>
            <person name="Liu Y."/>
            <person name="Xiang H."/>
            <person name="Wang N."/>
            <person name="Wu K."/>
            <person name="Yang C."/>
            <person name="Zhou Q."/>
            <person name="Liao X."/>
            <person name="Yang L."/>
            <person name="Hu Q."/>
            <person name="Zhang J."/>
            <person name="Meng L."/>
            <person name="Jin L."/>
            <person name="Tian Y."/>
            <person name="Lian J."/>
            <person name="Yang J."/>
            <person name="Miao G."/>
            <person name="Liu S."/>
            <person name="Liang Z."/>
            <person name="Yan F."/>
            <person name="Li Y."/>
            <person name="Sun B."/>
            <person name="Zhang H."/>
            <person name="Zhang J."/>
            <person name="Zhu Y."/>
            <person name="Du M."/>
            <person name="Zhao Y."/>
            <person name="Schartl M."/>
            <person name="Tang Q."/>
            <person name="Wang J."/>
        </authorList>
    </citation>
    <scope>NUCLEOTIDE SEQUENCE</scope>
</reference>
<dbReference type="STRING" id="244447.ENSCSEP00000001062"/>
<dbReference type="InterPro" id="IPR013098">
    <property type="entry name" value="Ig_I-set"/>
</dbReference>
<dbReference type="Ensembl" id="ENSCSET00000001090.1">
    <property type="protein sequence ID" value="ENSCSEP00000001062.1"/>
    <property type="gene ID" value="ENSCSEG00000000742.1"/>
</dbReference>
<dbReference type="InterPro" id="IPR003598">
    <property type="entry name" value="Ig_sub2"/>
</dbReference>
<dbReference type="GeneTree" id="ENSGT00940000177386"/>
<dbReference type="InterPro" id="IPR036179">
    <property type="entry name" value="Ig-like_dom_sf"/>
</dbReference>
<evidence type="ECO:0000259" key="1">
    <source>
        <dbReference type="PROSITE" id="PS50835"/>
    </source>
</evidence>
<dbReference type="FunFam" id="2.60.40.10:FF:000022">
    <property type="entry name" value="Cardiac titin"/>
    <property type="match status" value="1"/>
</dbReference>
<dbReference type="PANTHER" id="PTHR47633:SF8">
    <property type="entry name" value="SPEG NEIGHBOR PROTEIN"/>
    <property type="match status" value="1"/>
</dbReference>
<dbReference type="InterPro" id="IPR007110">
    <property type="entry name" value="Ig-like_dom"/>
</dbReference>
<dbReference type="SMART" id="SM00408">
    <property type="entry name" value="IGc2"/>
    <property type="match status" value="1"/>
</dbReference>
<feature type="domain" description="Ig-like" evidence="1">
    <location>
        <begin position="16"/>
        <end position="93"/>
    </location>
</feature>
<dbReference type="InterPro" id="IPR013783">
    <property type="entry name" value="Ig-like_fold"/>
</dbReference>
<sequence>QRGGRSGRVHRDQVMPPIFKQTIQPLEINVGGHAKLECEIEDAPSVTFKWFKSGVEIRQGDKYRILSSHIVSSLEVLNPIKADSGDYTCKASNQPQWGVFLSNPLCYPDNCQRFVKSRFLFHHSQFSAVKGHFVL</sequence>
<evidence type="ECO:0000313" key="2">
    <source>
        <dbReference type="Ensembl" id="ENSCSEP00000001062.1"/>
    </source>
</evidence>
<name>A0A3P8UF82_CYNSE</name>
<dbReference type="Proteomes" id="UP000265120">
    <property type="component" value="Chromosome 16"/>
</dbReference>
<reference evidence="2" key="3">
    <citation type="submission" date="2025-09" db="UniProtKB">
        <authorList>
            <consortium name="Ensembl"/>
        </authorList>
    </citation>
    <scope>IDENTIFICATION</scope>
</reference>
<dbReference type="SUPFAM" id="SSF48726">
    <property type="entry name" value="Immunoglobulin"/>
    <property type="match status" value="1"/>
</dbReference>
<proteinExistence type="predicted"/>
<dbReference type="AlphaFoldDB" id="A0A3P8UF82"/>
<dbReference type="GO" id="GO:0004672">
    <property type="term" value="F:protein kinase activity"/>
    <property type="evidence" value="ECO:0007669"/>
    <property type="project" value="TreeGrafter"/>
</dbReference>
<dbReference type="CDD" id="cd00096">
    <property type="entry name" value="Ig"/>
    <property type="match status" value="1"/>
</dbReference>
<dbReference type="PROSITE" id="PS50835">
    <property type="entry name" value="IG_LIKE"/>
    <property type="match status" value="1"/>
</dbReference>
<accession>A0A3P8UF82</accession>
<dbReference type="InParanoid" id="A0A3P8UF82"/>
<evidence type="ECO:0000313" key="3">
    <source>
        <dbReference type="Proteomes" id="UP000265120"/>
    </source>
</evidence>
<dbReference type="Pfam" id="PF07679">
    <property type="entry name" value="I-set"/>
    <property type="match status" value="1"/>
</dbReference>